<dbReference type="InParanoid" id="A0A0C3F0B4"/>
<dbReference type="AlphaFoldDB" id="A0A0C3F0B4"/>
<name>A0A0C3F0B4_PILCF</name>
<proteinExistence type="predicted"/>
<feature type="compositionally biased region" description="Polar residues" evidence="1">
    <location>
        <begin position="131"/>
        <end position="140"/>
    </location>
</feature>
<evidence type="ECO:0000313" key="3">
    <source>
        <dbReference type="EMBL" id="KIM73411.1"/>
    </source>
</evidence>
<reference evidence="4" key="2">
    <citation type="submission" date="2015-01" db="EMBL/GenBank/DDBJ databases">
        <title>Evolutionary Origins and Diversification of the Mycorrhizal Mutualists.</title>
        <authorList>
            <consortium name="DOE Joint Genome Institute"/>
            <consortium name="Mycorrhizal Genomics Consortium"/>
            <person name="Kohler A."/>
            <person name="Kuo A."/>
            <person name="Nagy L.G."/>
            <person name="Floudas D."/>
            <person name="Copeland A."/>
            <person name="Barry K.W."/>
            <person name="Cichocki N."/>
            <person name="Veneault-Fourrey C."/>
            <person name="LaButti K."/>
            <person name="Lindquist E.A."/>
            <person name="Lipzen A."/>
            <person name="Lundell T."/>
            <person name="Morin E."/>
            <person name="Murat C."/>
            <person name="Riley R."/>
            <person name="Ohm R."/>
            <person name="Sun H."/>
            <person name="Tunlid A."/>
            <person name="Henrissat B."/>
            <person name="Grigoriev I.V."/>
            <person name="Hibbett D.S."/>
            <person name="Martin F."/>
        </authorList>
    </citation>
    <scope>NUCLEOTIDE SEQUENCE [LARGE SCALE GENOMIC DNA]</scope>
    <source>
        <strain evidence="4">F 1598</strain>
    </source>
</reference>
<keyword evidence="4" id="KW-1185">Reference proteome</keyword>
<protein>
    <recommendedName>
        <fullName evidence="2">Zn(2)-C6 fungal-type domain-containing protein</fullName>
    </recommendedName>
</protein>
<feature type="domain" description="Zn(2)-C6 fungal-type" evidence="2">
    <location>
        <begin position="144"/>
        <end position="174"/>
    </location>
</feature>
<dbReference type="HOGENOM" id="CLU_614098_0_0_1"/>
<feature type="compositionally biased region" description="Low complexity" evidence="1">
    <location>
        <begin position="70"/>
        <end position="84"/>
    </location>
</feature>
<evidence type="ECO:0000313" key="4">
    <source>
        <dbReference type="Proteomes" id="UP000054166"/>
    </source>
</evidence>
<organism evidence="3 4">
    <name type="scientific">Piloderma croceum (strain F 1598)</name>
    <dbReference type="NCBI Taxonomy" id="765440"/>
    <lineage>
        <taxon>Eukaryota</taxon>
        <taxon>Fungi</taxon>
        <taxon>Dikarya</taxon>
        <taxon>Basidiomycota</taxon>
        <taxon>Agaricomycotina</taxon>
        <taxon>Agaricomycetes</taxon>
        <taxon>Agaricomycetidae</taxon>
        <taxon>Atheliales</taxon>
        <taxon>Atheliaceae</taxon>
        <taxon>Piloderma</taxon>
    </lineage>
</organism>
<feature type="compositionally biased region" description="Acidic residues" evidence="1">
    <location>
        <begin position="91"/>
        <end position="116"/>
    </location>
</feature>
<evidence type="ECO:0000256" key="1">
    <source>
        <dbReference type="SAM" id="MobiDB-lite"/>
    </source>
</evidence>
<feature type="region of interest" description="Disordered" evidence="1">
    <location>
        <begin position="298"/>
        <end position="322"/>
    </location>
</feature>
<feature type="compositionally biased region" description="Polar residues" evidence="1">
    <location>
        <begin position="385"/>
        <end position="422"/>
    </location>
</feature>
<dbReference type="GO" id="GO:0000981">
    <property type="term" value="F:DNA-binding transcription factor activity, RNA polymerase II-specific"/>
    <property type="evidence" value="ECO:0007669"/>
    <property type="project" value="InterPro"/>
</dbReference>
<reference evidence="3 4" key="1">
    <citation type="submission" date="2014-04" db="EMBL/GenBank/DDBJ databases">
        <authorList>
            <consortium name="DOE Joint Genome Institute"/>
            <person name="Kuo A."/>
            <person name="Tarkka M."/>
            <person name="Buscot F."/>
            <person name="Kohler A."/>
            <person name="Nagy L.G."/>
            <person name="Floudas D."/>
            <person name="Copeland A."/>
            <person name="Barry K.W."/>
            <person name="Cichocki N."/>
            <person name="Veneault-Fourrey C."/>
            <person name="LaButti K."/>
            <person name="Lindquist E.A."/>
            <person name="Lipzen A."/>
            <person name="Lundell T."/>
            <person name="Morin E."/>
            <person name="Murat C."/>
            <person name="Sun H."/>
            <person name="Tunlid A."/>
            <person name="Henrissat B."/>
            <person name="Grigoriev I.V."/>
            <person name="Hibbett D.S."/>
            <person name="Martin F."/>
            <person name="Nordberg H.P."/>
            <person name="Cantor M.N."/>
            <person name="Hua S.X."/>
        </authorList>
    </citation>
    <scope>NUCLEOTIDE SEQUENCE [LARGE SCALE GENOMIC DNA]</scope>
    <source>
        <strain evidence="3 4">F 1598</strain>
    </source>
</reference>
<dbReference type="InterPro" id="IPR001138">
    <property type="entry name" value="Zn2Cys6_DnaBD"/>
</dbReference>
<feature type="region of interest" description="Disordered" evidence="1">
    <location>
        <begin position="66"/>
        <end position="140"/>
    </location>
</feature>
<dbReference type="EMBL" id="KN833083">
    <property type="protein sequence ID" value="KIM73411.1"/>
    <property type="molecule type" value="Genomic_DNA"/>
</dbReference>
<feature type="region of interest" description="Disordered" evidence="1">
    <location>
        <begin position="354"/>
        <end position="446"/>
    </location>
</feature>
<feature type="compositionally biased region" description="Polar residues" evidence="1">
    <location>
        <begin position="301"/>
        <end position="314"/>
    </location>
</feature>
<gene>
    <name evidence="3" type="ORF">PILCRDRAFT_93081</name>
</gene>
<dbReference type="PROSITE" id="PS00463">
    <property type="entry name" value="ZN2_CY6_FUNGAL_1"/>
    <property type="match status" value="1"/>
</dbReference>
<evidence type="ECO:0000259" key="2">
    <source>
        <dbReference type="PROSITE" id="PS00463"/>
    </source>
</evidence>
<sequence>MLAGIQFIAMLFDMGYDGRYPPLMLSAHAELEASGHNMEYFDWSRVSASDTRILASAFIQPVPDGVRPNSVSVSSRSTIRTSTRACNEGASDQEESDSAVSAEETDEPGAQNDEEWDRPFFTPGTGEWNRATYNSQRKQNRTIPCNRCRDRKALCVGHKGAALCLRCKQARMGCSTGELSVMQYHKQMVDEKLITYGSDDEYLNTRKLKPAVIAKYKAARLPTRPSKLEKAPEVTNQQLSVTNDSVNQTLHEMVRALSAEMRTVRGGLRVVEAEMREAKEAISATTEVLQHIMQPIMPTHSLDQPPSTAGQGDPNSERDANQHPVDWYSEAQVASLPQADTDFIMSFTTAFPPSYPPLDQPDTDGSPYQFPMNPPSHGSAMFESRWSSGPGTSQPRRNDSAYDSSSQANLDTPFAQGSSRGQTARETREGWEDDWDDGKEAQGEMD</sequence>
<dbReference type="Proteomes" id="UP000054166">
    <property type="component" value="Unassembled WGS sequence"/>
</dbReference>
<accession>A0A0C3F0B4</accession>
<dbReference type="GO" id="GO:0008270">
    <property type="term" value="F:zinc ion binding"/>
    <property type="evidence" value="ECO:0007669"/>
    <property type="project" value="InterPro"/>
</dbReference>